<dbReference type="Proteomes" id="UP000000314">
    <property type="component" value="Chromosome 4"/>
</dbReference>
<dbReference type="InParanoid" id="C4R6Q1"/>
<dbReference type="Pfam" id="PF17652">
    <property type="entry name" value="Glyco_hydro81C"/>
    <property type="match status" value="1"/>
</dbReference>
<evidence type="ECO:0000256" key="1">
    <source>
        <dbReference type="ARBA" id="ARBA00000382"/>
    </source>
</evidence>
<evidence type="ECO:0000259" key="10">
    <source>
        <dbReference type="Pfam" id="PF03639"/>
    </source>
</evidence>
<evidence type="ECO:0000313" key="12">
    <source>
        <dbReference type="EMBL" id="CAY71276.1"/>
    </source>
</evidence>
<reference evidence="12 13" key="1">
    <citation type="journal article" date="2009" name="Nat. Biotechnol.">
        <title>Genome sequence of the recombinant protein production host Pichia pastoris.</title>
        <authorList>
            <person name="De Schutter K."/>
            <person name="Lin Y.C."/>
            <person name="Tiels P."/>
            <person name="Van Hecke A."/>
            <person name="Glinka S."/>
            <person name="Weber-Lehmann J."/>
            <person name="Rouze P."/>
            <person name="Van de Peer Y."/>
            <person name="Callewaert N."/>
        </authorList>
    </citation>
    <scope>NUCLEOTIDE SEQUENCE [LARGE SCALE GENOMIC DNA]</scope>
    <source>
        <strain evidence="13">GS115 / ATCC 20864</strain>
    </source>
</reference>
<keyword evidence="8" id="KW-0624">Polysaccharide degradation</keyword>
<dbReference type="STRING" id="644223.C4R6Q1"/>
<dbReference type="InterPro" id="IPR005200">
    <property type="entry name" value="Endo-beta-glucanase"/>
</dbReference>
<sequence length="766" mass="86514">MGLLDKLKEKSRAKSGGASNYENSEHQSQTHLRYSRPPAPLPKSSNSSANLFSKNFLLNQDVTTLFPVADRYPVPLPAGYSRASSPLPTNSFYETLLLEDHSCPVWTHPYSLWIPPKDMNRPGLALNHVDEHMKVFGPDNTLEHPQFFFSPVAILSLCLSAMEFGSSPVQVSVTNTKKLYCHLSLSNGYGSNITVPIIQGMAFVSAIYENCQPRLYSNVGFRELTAVGTLNNGMRKYRATLNDNTIWSLYVSTHCDLQFNSPEEITSCSQGPFQGQTLVQVAKLDSPHYDEICGNVVTGMHLYGDSSLVQNETTQTGTYGFNFDLLQSNGPSDLAMWTLPHQYTVLSCGKVTDLSLNSTVKGPMRLVRTSGKSVLMTEQLPPHELQFAPWTSLHQSNTSHAISKKAHQEICRVARSEFAADRIVEWSCTDSMYTSGKILDKAAYQLYVLAYEVRDRELTLEALRRLEAALSRFVNNKQPQPLYYDPFWKGIVSGAGLDGNIFVDYGNTHYNDHHFHYEYHIHAAALLVKVDKDFDSGQRERWIRPWVEALLSDVATPIEDHSQFPQFRSFDWFHGHSWATGLFARGDGKDEESSSEDYNMSYALYCWGLAVDNKHLVAMGKLMLGVQRHAVNSYMLYSDDNQIMPRQFVGNKVSGILFENKIDHTTYFGQRPEYIHGIHMLPLTPISSFIRNPKFCKEEWNQRLGKEFVSAIPEGGWKGLLTLSTVLFEPEFAYDFFVRKDFDPLNLDNGMSQSWSLLLAAHAAQK</sequence>
<evidence type="ECO:0000256" key="7">
    <source>
        <dbReference type="ARBA" id="ARBA00023316"/>
    </source>
</evidence>
<dbReference type="GO" id="GO:0000272">
    <property type="term" value="P:polysaccharide catabolic process"/>
    <property type="evidence" value="ECO:0007669"/>
    <property type="project" value="UniProtKB-KW"/>
</dbReference>
<keyword evidence="5" id="KW-0119">Carbohydrate metabolism</keyword>
<dbReference type="HOGENOM" id="CLU_005482_2_1_1"/>
<dbReference type="GeneID" id="8201139"/>
<dbReference type="AlphaFoldDB" id="C4R6Q1"/>
<dbReference type="OrthoDB" id="4473401at2759"/>
<keyword evidence="13" id="KW-1185">Reference proteome</keyword>
<organism evidence="12 13">
    <name type="scientific">Komagataella phaffii (strain GS115 / ATCC 20864)</name>
    <name type="common">Yeast</name>
    <name type="synonym">Pichia pastoris</name>
    <dbReference type="NCBI Taxonomy" id="644223"/>
    <lineage>
        <taxon>Eukaryota</taxon>
        <taxon>Fungi</taxon>
        <taxon>Dikarya</taxon>
        <taxon>Ascomycota</taxon>
        <taxon>Saccharomycotina</taxon>
        <taxon>Pichiomycetes</taxon>
        <taxon>Pichiales</taxon>
        <taxon>Pichiaceae</taxon>
        <taxon>Komagataella</taxon>
    </lineage>
</organism>
<keyword evidence="4" id="KW-0378">Hydrolase</keyword>
<dbReference type="Gene3D" id="2.70.98.30">
    <property type="entry name" value="Golgi alpha-mannosidase II, domain 4"/>
    <property type="match status" value="1"/>
</dbReference>
<evidence type="ECO:0000256" key="9">
    <source>
        <dbReference type="SAM" id="MobiDB-lite"/>
    </source>
</evidence>
<feature type="compositionally biased region" description="Polar residues" evidence="9">
    <location>
        <begin position="17"/>
        <end position="32"/>
    </location>
</feature>
<feature type="region of interest" description="Disordered" evidence="9">
    <location>
        <begin position="1"/>
        <end position="46"/>
    </location>
</feature>
<dbReference type="CAZy" id="GH81">
    <property type="family name" value="Glycoside Hydrolase Family 81"/>
</dbReference>
<dbReference type="EMBL" id="FN392322">
    <property type="protein sequence ID" value="CAY71276.1"/>
    <property type="molecule type" value="Genomic_DNA"/>
</dbReference>
<dbReference type="EC" id="3.2.1.39" evidence="3"/>
<evidence type="ECO:0000256" key="5">
    <source>
        <dbReference type="ARBA" id="ARBA00023277"/>
    </source>
</evidence>
<dbReference type="GO" id="GO:0052861">
    <property type="term" value="F:endo-1,3(4)-beta-glucanase activity"/>
    <property type="evidence" value="ECO:0007669"/>
    <property type="project" value="InterPro"/>
</dbReference>
<dbReference type="PANTHER" id="PTHR31983:SF0">
    <property type="entry name" value="GLUCAN ENDO-1,3-BETA-D-GLUCOSIDASE 2"/>
    <property type="match status" value="1"/>
</dbReference>
<name>C4R6Q1_KOMPG</name>
<dbReference type="SMR" id="C4R6Q1"/>
<evidence type="ECO:0000259" key="11">
    <source>
        <dbReference type="Pfam" id="PF17652"/>
    </source>
</evidence>
<accession>C4R6Q1</accession>
<evidence type="ECO:0000256" key="8">
    <source>
        <dbReference type="ARBA" id="ARBA00023326"/>
    </source>
</evidence>
<comment type="catalytic activity">
    <reaction evidence="1">
        <text>Hydrolysis of (1-&gt;3)-beta-D-glucosidic linkages in (1-&gt;3)-beta-D-glucans.</text>
        <dbReference type="EC" id="3.2.1.39"/>
    </reaction>
</comment>
<dbReference type="OMA" id="WCLPHHQ"/>
<evidence type="ECO:0000313" key="13">
    <source>
        <dbReference type="Proteomes" id="UP000000314"/>
    </source>
</evidence>
<protein>
    <recommendedName>
        <fullName evidence="3">glucan endo-1,3-beta-D-glucosidase</fullName>
        <ecNumber evidence="3">3.2.1.39</ecNumber>
    </recommendedName>
</protein>
<keyword evidence="7" id="KW-0961">Cell wall biogenesis/degradation</keyword>
<dbReference type="Pfam" id="PF03639">
    <property type="entry name" value="Glyco_hydro_81"/>
    <property type="match status" value="1"/>
</dbReference>
<evidence type="ECO:0000256" key="2">
    <source>
        <dbReference type="ARBA" id="ARBA00010730"/>
    </source>
</evidence>
<dbReference type="InterPro" id="IPR040451">
    <property type="entry name" value="GH81_N"/>
</dbReference>
<dbReference type="RefSeq" id="XP_002493455.1">
    <property type="nucleotide sequence ID" value="XM_002493410.1"/>
</dbReference>
<evidence type="ECO:0000256" key="3">
    <source>
        <dbReference type="ARBA" id="ARBA00012780"/>
    </source>
</evidence>
<evidence type="ECO:0000256" key="6">
    <source>
        <dbReference type="ARBA" id="ARBA00023295"/>
    </source>
</evidence>
<dbReference type="GO" id="GO:0042973">
    <property type="term" value="F:glucan endo-1,3-beta-D-glucosidase activity"/>
    <property type="evidence" value="ECO:0007669"/>
    <property type="project" value="UniProtKB-EC"/>
</dbReference>
<gene>
    <name evidence="12" type="ordered locus">PAS_chr4_0048</name>
</gene>
<dbReference type="InterPro" id="IPR040720">
    <property type="entry name" value="GH81_C"/>
</dbReference>
<dbReference type="eggNOG" id="KOG2254">
    <property type="taxonomic scope" value="Eukaryota"/>
</dbReference>
<dbReference type="Gene3D" id="1.10.287.1170">
    <property type="entry name" value="glycoside hydrolase family 81 endo-[beta] glucanase"/>
    <property type="match status" value="1"/>
</dbReference>
<dbReference type="PANTHER" id="PTHR31983">
    <property type="entry name" value="ENDO-1,3(4)-BETA-GLUCANASE 1"/>
    <property type="match status" value="1"/>
</dbReference>
<comment type="similarity">
    <text evidence="2">Belongs to the glycosyl hydrolase 81 family.</text>
</comment>
<feature type="domain" description="Glycosyl hydrolase family 81 N-terminal" evidence="10">
    <location>
        <begin position="73"/>
        <end position="392"/>
    </location>
</feature>
<feature type="domain" description="Glycosyl hydrolase family 81 C-terminal" evidence="11">
    <location>
        <begin position="402"/>
        <end position="757"/>
    </location>
</feature>
<dbReference type="PROSITE" id="PS52008">
    <property type="entry name" value="GH81"/>
    <property type="match status" value="1"/>
</dbReference>
<dbReference type="GO" id="GO:0009986">
    <property type="term" value="C:cell surface"/>
    <property type="evidence" value="ECO:0007669"/>
    <property type="project" value="TreeGrafter"/>
</dbReference>
<evidence type="ECO:0000256" key="4">
    <source>
        <dbReference type="ARBA" id="ARBA00022801"/>
    </source>
</evidence>
<dbReference type="GO" id="GO:0071555">
    <property type="term" value="P:cell wall organization"/>
    <property type="evidence" value="ECO:0007669"/>
    <property type="project" value="UniProtKB-KW"/>
</dbReference>
<keyword evidence="6" id="KW-0326">Glycosidase</keyword>
<dbReference type="KEGG" id="ppa:PAS_chr4_0048"/>
<feature type="compositionally biased region" description="Basic and acidic residues" evidence="9">
    <location>
        <begin position="1"/>
        <end position="12"/>
    </location>
</feature>
<proteinExistence type="inferred from homology"/>